<dbReference type="Proteomes" id="UP000499080">
    <property type="component" value="Unassembled WGS sequence"/>
</dbReference>
<protein>
    <submittedName>
        <fullName evidence="2">Uncharacterized protein</fullName>
    </submittedName>
</protein>
<sequence length="114" mass="12690">MVLSAEFGSVPNLGPNPSKGRLSVVRYATHTISRVIPKEFSDAIRALPKSYLAKDWLPISMGSEDTRSSVESRAETRLPIFTDLENRVPNPNQPPNPIESLFFLQTPNPFVEPL</sequence>
<gene>
    <name evidence="2" type="ORF">AVEN_77199_1</name>
</gene>
<name>A0A4Y2LM92_ARAVE</name>
<proteinExistence type="predicted"/>
<evidence type="ECO:0000313" key="3">
    <source>
        <dbReference type="Proteomes" id="UP000499080"/>
    </source>
</evidence>
<dbReference type="AlphaFoldDB" id="A0A4Y2LM92"/>
<organism evidence="2 3">
    <name type="scientific">Araneus ventricosus</name>
    <name type="common">Orbweaver spider</name>
    <name type="synonym">Epeira ventricosa</name>
    <dbReference type="NCBI Taxonomy" id="182803"/>
    <lineage>
        <taxon>Eukaryota</taxon>
        <taxon>Metazoa</taxon>
        <taxon>Ecdysozoa</taxon>
        <taxon>Arthropoda</taxon>
        <taxon>Chelicerata</taxon>
        <taxon>Arachnida</taxon>
        <taxon>Araneae</taxon>
        <taxon>Araneomorphae</taxon>
        <taxon>Entelegynae</taxon>
        <taxon>Araneoidea</taxon>
        <taxon>Araneidae</taxon>
        <taxon>Araneus</taxon>
    </lineage>
</organism>
<keyword evidence="3" id="KW-1185">Reference proteome</keyword>
<reference evidence="2 3" key="1">
    <citation type="journal article" date="2019" name="Sci. Rep.">
        <title>Orb-weaving spider Araneus ventricosus genome elucidates the spidroin gene catalogue.</title>
        <authorList>
            <person name="Kono N."/>
            <person name="Nakamura H."/>
            <person name="Ohtoshi R."/>
            <person name="Moran D.A.P."/>
            <person name="Shinohara A."/>
            <person name="Yoshida Y."/>
            <person name="Fujiwara M."/>
            <person name="Mori M."/>
            <person name="Tomita M."/>
            <person name="Arakawa K."/>
        </authorList>
    </citation>
    <scope>NUCLEOTIDE SEQUENCE [LARGE SCALE GENOMIC DNA]</scope>
</reference>
<comment type="caution">
    <text evidence="2">The sequence shown here is derived from an EMBL/GenBank/DDBJ whole genome shotgun (WGS) entry which is preliminary data.</text>
</comment>
<dbReference type="EMBL" id="BGPR01006039">
    <property type="protein sequence ID" value="GBN15549.1"/>
    <property type="molecule type" value="Genomic_DNA"/>
</dbReference>
<accession>A0A4Y2LM92</accession>
<evidence type="ECO:0000256" key="1">
    <source>
        <dbReference type="SAM" id="MobiDB-lite"/>
    </source>
</evidence>
<evidence type="ECO:0000313" key="2">
    <source>
        <dbReference type="EMBL" id="GBN15549.1"/>
    </source>
</evidence>
<feature type="region of interest" description="Disordered" evidence="1">
    <location>
        <begin position="81"/>
        <end position="101"/>
    </location>
</feature>